<gene>
    <name evidence="1" type="primary">ORF123673</name>
</gene>
<feature type="non-terminal residue" evidence="1">
    <location>
        <position position="56"/>
    </location>
</feature>
<dbReference type="EMBL" id="HACG01034109">
    <property type="protein sequence ID" value="CEK80974.1"/>
    <property type="molecule type" value="Transcribed_RNA"/>
</dbReference>
<sequence length="56" mass="6332">MTIDMTATSMLSYAIDVMAHWTFPCVLHSPQQQQPYQSPLVHCTYEKLLSISSLST</sequence>
<evidence type="ECO:0000313" key="1">
    <source>
        <dbReference type="EMBL" id="CEK80974.1"/>
    </source>
</evidence>
<accession>A0A0B7AJ27</accession>
<proteinExistence type="predicted"/>
<protein>
    <submittedName>
        <fullName evidence="1">Uncharacterized protein</fullName>
    </submittedName>
</protein>
<dbReference type="AlphaFoldDB" id="A0A0B7AJ27"/>
<name>A0A0B7AJ27_9EUPU</name>
<reference evidence="1" key="1">
    <citation type="submission" date="2014-12" db="EMBL/GenBank/DDBJ databases">
        <title>Insight into the proteome of Arion vulgaris.</title>
        <authorList>
            <person name="Aradska J."/>
            <person name="Bulat T."/>
            <person name="Smidak R."/>
            <person name="Sarate P."/>
            <person name="Gangsoo J."/>
            <person name="Sialana F."/>
            <person name="Bilban M."/>
            <person name="Lubec G."/>
        </authorList>
    </citation>
    <scope>NUCLEOTIDE SEQUENCE</scope>
    <source>
        <tissue evidence="1">Skin</tissue>
    </source>
</reference>
<organism evidence="1">
    <name type="scientific">Arion vulgaris</name>
    <dbReference type="NCBI Taxonomy" id="1028688"/>
    <lineage>
        <taxon>Eukaryota</taxon>
        <taxon>Metazoa</taxon>
        <taxon>Spiralia</taxon>
        <taxon>Lophotrochozoa</taxon>
        <taxon>Mollusca</taxon>
        <taxon>Gastropoda</taxon>
        <taxon>Heterobranchia</taxon>
        <taxon>Euthyneura</taxon>
        <taxon>Panpulmonata</taxon>
        <taxon>Eupulmonata</taxon>
        <taxon>Stylommatophora</taxon>
        <taxon>Helicina</taxon>
        <taxon>Arionoidea</taxon>
        <taxon>Arionidae</taxon>
        <taxon>Arion</taxon>
    </lineage>
</organism>